<evidence type="ECO:0000259" key="6">
    <source>
        <dbReference type="PROSITE" id="PS50089"/>
    </source>
</evidence>
<dbReference type="Gene3D" id="2.120.10.30">
    <property type="entry name" value="TolB, C-terminal domain"/>
    <property type="match status" value="1"/>
</dbReference>
<dbReference type="InterPro" id="IPR017907">
    <property type="entry name" value="Znf_RING_CS"/>
</dbReference>
<reference evidence="9" key="1">
    <citation type="submission" date="2025-08" db="UniProtKB">
        <authorList>
            <consortium name="RefSeq"/>
        </authorList>
    </citation>
    <scope>IDENTIFICATION</scope>
    <source>
        <tissue evidence="9">Whole sample</tissue>
    </source>
</reference>
<keyword evidence="8" id="KW-1185">Reference proteome</keyword>
<dbReference type="SUPFAM" id="SSF57845">
    <property type="entry name" value="B-box zinc-binding domain"/>
    <property type="match status" value="1"/>
</dbReference>
<name>A0A8B8BZ66_CRAVI</name>
<dbReference type="PROSITE" id="PS00518">
    <property type="entry name" value="ZF_RING_1"/>
    <property type="match status" value="1"/>
</dbReference>
<dbReference type="KEGG" id="cvn:111114545"/>
<dbReference type="SUPFAM" id="SSF57850">
    <property type="entry name" value="RING/U-box"/>
    <property type="match status" value="1"/>
</dbReference>
<dbReference type="PROSITE" id="PS50089">
    <property type="entry name" value="ZF_RING_2"/>
    <property type="match status" value="1"/>
</dbReference>
<dbReference type="InterPro" id="IPR047153">
    <property type="entry name" value="TRIM45/56/19-like"/>
</dbReference>
<keyword evidence="5" id="KW-0175">Coiled coil</keyword>
<dbReference type="Gene3D" id="3.30.160.60">
    <property type="entry name" value="Classic Zinc Finger"/>
    <property type="match status" value="1"/>
</dbReference>
<dbReference type="OrthoDB" id="10066958at2759"/>
<keyword evidence="3" id="KW-0862">Zinc</keyword>
<dbReference type="SMART" id="SM00184">
    <property type="entry name" value="RING"/>
    <property type="match status" value="1"/>
</dbReference>
<evidence type="ECO:0000256" key="5">
    <source>
        <dbReference type="SAM" id="Coils"/>
    </source>
</evidence>
<proteinExistence type="predicted"/>
<keyword evidence="2 4" id="KW-0863">Zinc-finger</keyword>
<evidence type="ECO:0000256" key="4">
    <source>
        <dbReference type="PROSITE-ProRule" id="PRU00024"/>
    </source>
</evidence>
<dbReference type="Gene3D" id="3.30.40.10">
    <property type="entry name" value="Zinc/RING finger domain, C3HC4 (zinc finger)"/>
    <property type="match status" value="1"/>
</dbReference>
<dbReference type="SMART" id="SM00336">
    <property type="entry name" value="BBOX"/>
    <property type="match status" value="2"/>
</dbReference>
<dbReference type="SUPFAM" id="SSF101898">
    <property type="entry name" value="NHL repeat"/>
    <property type="match status" value="1"/>
</dbReference>
<feature type="domain" description="RING-type" evidence="6">
    <location>
        <begin position="19"/>
        <end position="67"/>
    </location>
</feature>
<evidence type="ECO:0000259" key="7">
    <source>
        <dbReference type="PROSITE" id="PS50119"/>
    </source>
</evidence>
<dbReference type="PROSITE" id="PS50119">
    <property type="entry name" value="ZF_BBOX"/>
    <property type="match status" value="2"/>
</dbReference>
<dbReference type="CDD" id="cd19757">
    <property type="entry name" value="Bbox1"/>
    <property type="match status" value="1"/>
</dbReference>
<evidence type="ECO:0000313" key="9">
    <source>
        <dbReference type="RefSeq" id="XP_022308600.1"/>
    </source>
</evidence>
<dbReference type="InterPro" id="IPR001841">
    <property type="entry name" value="Znf_RING"/>
</dbReference>
<feature type="domain" description="B box-type" evidence="7">
    <location>
        <begin position="103"/>
        <end position="153"/>
    </location>
</feature>
<dbReference type="Pfam" id="PF00097">
    <property type="entry name" value="zf-C3HC4"/>
    <property type="match status" value="1"/>
</dbReference>
<accession>A0A8B8BZ66</accession>
<dbReference type="PANTHER" id="PTHR25462">
    <property type="entry name" value="BONUS, ISOFORM C-RELATED"/>
    <property type="match status" value="1"/>
</dbReference>
<feature type="coiled-coil region" evidence="5">
    <location>
        <begin position="212"/>
        <end position="239"/>
    </location>
</feature>
<evidence type="ECO:0000256" key="2">
    <source>
        <dbReference type="ARBA" id="ARBA00022771"/>
    </source>
</evidence>
<dbReference type="CDD" id="cd19756">
    <property type="entry name" value="Bbox2"/>
    <property type="match status" value="1"/>
</dbReference>
<organism evidence="8 9">
    <name type="scientific">Crassostrea virginica</name>
    <name type="common">Eastern oyster</name>
    <dbReference type="NCBI Taxonomy" id="6565"/>
    <lineage>
        <taxon>Eukaryota</taxon>
        <taxon>Metazoa</taxon>
        <taxon>Spiralia</taxon>
        <taxon>Lophotrochozoa</taxon>
        <taxon>Mollusca</taxon>
        <taxon>Bivalvia</taxon>
        <taxon>Autobranchia</taxon>
        <taxon>Pteriomorphia</taxon>
        <taxon>Ostreida</taxon>
        <taxon>Ostreoidea</taxon>
        <taxon>Ostreidae</taxon>
        <taxon>Crassostrea</taxon>
    </lineage>
</organism>
<evidence type="ECO:0000313" key="8">
    <source>
        <dbReference type="Proteomes" id="UP000694844"/>
    </source>
</evidence>
<keyword evidence="1" id="KW-0479">Metal-binding</keyword>
<dbReference type="RefSeq" id="XP_022308600.1">
    <property type="nucleotide sequence ID" value="XM_022452892.1"/>
</dbReference>
<dbReference type="GeneID" id="111114545"/>
<dbReference type="GO" id="GO:0008270">
    <property type="term" value="F:zinc ion binding"/>
    <property type="evidence" value="ECO:0007669"/>
    <property type="project" value="UniProtKB-KW"/>
</dbReference>
<dbReference type="GO" id="GO:0061630">
    <property type="term" value="F:ubiquitin protein ligase activity"/>
    <property type="evidence" value="ECO:0007669"/>
    <property type="project" value="TreeGrafter"/>
</dbReference>
<dbReference type="AlphaFoldDB" id="A0A8B8BZ66"/>
<dbReference type="GO" id="GO:0006513">
    <property type="term" value="P:protein monoubiquitination"/>
    <property type="evidence" value="ECO:0007669"/>
    <property type="project" value="TreeGrafter"/>
</dbReference>
<dbReference type="InterPro" id="IPR013083">
    <property type="entry name" value="Znf_RING/FYVE/PHD"/>
</dbReference>
<dbReference type="InterPro" id="IPR018957">
    <property type="entry name" value="Znf_C3HC4_RING-type"/>
</dbReference>
<sequence>MASSKQPSSPPFKGDVFTCSVCFERFKNPRYLPCLHSFCHTCLDSYILTTCVAKDAPVVGFRCPLCREFIAAPGSLSSPEKWVKHLPLNESLIAYLKQDKPEEDHEICEACRRVQEEQPASFWCKSCLESLCEMCTKYHRKNMMTQDHTLVALSEIQSSESAMIAENVCTKHKGEIRKMFCTDHKEACCASCVSFEHRKCKKVDTIDKCLIALQEGKQLENLLDEIEKLSLKLSSTANEEEQNVSLIDQQSNELIKFAETTLHEIIEHLGVLKKSYSRELSKIAKDRKAKVTSSLEAITEKKHYIQHCKRLLLQAKENGPDLAYVCKFYEVKRKIDEIKKTEINKVSFDIQGRISPKFKELKNISKLSELSVFQTSCSMEFGFDVTTAVMTLESEFKIDNSWIYGGCFLPSGGILLADYPNFRFIYLDCVGKSILQGKLVGPKPRDVIVQGSDILIALEGLNALQKVAVGKFSLGSTIPTGEPCLGIAKYREHLYVTRPTSIIKLDKQGNILKTYPTRKWTYSVAVTGSGDILHCHYGGNSVTAMQDDGQTLWVYKHPQLIGPVCVTVDFLDNIYVAGEQSNNIHILSPKGTSLRIIPDIPKPFCLRFKEGSLTFLVVTNGNCVKVYKLKSD</sequence>
<evidence type="ECO:0000256" key="3">
    <source>
        <dbReference type="ARBA" id="ARBA00022833"/>
    </source>
</evidence>
<dbReference type="InterPro" id="IPR011042">
    <property type="entry name" value="6-blade_b-propeller_TolB-like"/>
</dbReference>
<dbReference type="PANTHER" id="PTHR25462:SF229">
    <property type="entry name" value="TRANSCRIPTION INTERMEDIARY FACTOR 1-BETA"/>
    <property type="match status" value="1"/>
</dbReference>
<dbReference type="Proteomes" id="UP000694844">
    <property type="component" value="Chromosome 9"/>
</dbReference>
<evidence type="ECO:0000256" key="1">
    <source>
        <dbReference type="ARBA" id="ARBA00022723"/>
    </source>
</evidence>
<protein>
    <submittedName>
        <fullName evidence="9">Tripartite motif-containing protein 59-like</fullName>
    </submittedName>
</protein>
<gene>
    <name evidence="9" type="primary">LOC111114545</name>
</gene>
<dbReference type="InterPro" id="IPR000315">
    <property type="entry name" value="Znf_B-box"/>
</dbReference>
<feature type="domain" description="B box-type" evidence="7">
    <location>
        <begin position="164"/>
        <end position="205"/>
    </location>
</feature>